<evidence type="ECO:0000256" key="7">
    <source>
        <dbReference type="ARBA" id="ARBA00022741"/>
    </source>
</evidence>
<protein>
    <recommendedName>
        <fullName evidence="3">P-type Cu(+) transporter</fullName>
        <ecNumber evidence="3">7.2.2.8</ecNumber>
    </recommendedName>
</protein>
<evidence type="ECO:0000256" key="13">
    <source>
        <dbReference type="ARBA" id="ARBA00023136"/>
    </source>
</evidence>
<dbReference type="Gene3D" id="3.40.1110.10">
    <property type="entry name" value="Calcium-transporting ATPase, cytoplasmic domain N"/>
    <property type="match status" value="1"/>
</dbReference>
<keyword evidence="6 15" id="KW-0479">Metal-binding</keyword>
<keyword evidence="8" id="KW-0406">Ion transport</keyword>
<dbReference type="InterPro" id="IPR023214">
    <property type="entry name" value="HAD_sf"/>
</dbReference>
<dbReference type="GO" id="GO:0005507">
    <property type="term" value="F:copper ion binding"/>
    <property type="evidence" value="ECO:0007669"/>
    <property type="project" value="TreeGrafter"/>
</dbReference>
<dbReference type="GO" id="GO:0005886">
    <property type="term" value="C:plasma membrane"/>
    <property type="evidence" value="ECO:0007669"/>
    <property type="project" value="UniProtKB-SubCell"/>
</dbReference>
<feature type="transmembrane region" description="Helical" evidence="15">
    <location>
        <begin position="787"/>
        <end position="805"/>
    </location>
</feature>
<dbReference type="PRINTS" id="PR00120">
    <property type="entry name" value="HATPASE"/>
</dbReference>
<dbReference type="EC" id="7.2.2.8" evidence="3"/>
<dbReference type="Pfam" id="PF00122">
    <property type="entry name" value="E1-E2_ATPase"/>
    <property type="match status" value="1"/>
</dbReference>
<gene>
    <name evidence="17" type="primary">copB</name>
    <name evidence="17" type="ORF">NCTC8129_03044</name>
</gene>
<evidence type="ECO:0000259" key="16">
    <source>
        <dbReference type="Pfam" id="PF00122"/>
    </source>
</evidence>
<keyword evidence="7 15" id="KW-0547">Nucleotide-binding</keyword>
<organism evidence="17 18">
    <name type="scientific">Enterococcus durans</name>
    <dbReference type="NCBI Taxonomy" id="53345"/>
    <lineage>
        <taxon>Bacteria</taxon>
        <taxon>Bacillati</taxon>
        <taxon>Bacillota</taxon>
        <taxon>Bacilli</taxon>
        <taxon>Lactobacillales</taxon>
        <taxon>Enterococcaceae</taxon>
        <taxon>Enterococcus</taxon>
    </lineage>
</organism>
<dbReference type="InterPro" id="IPR008250">
    <property type="entry name" value="ATPase_P-typ_transduc_dom_A_sf"/>
</dbReference>
<evidence type="ECO:0000256" key="11">
    <source>
        <dbReference type="ARBA" id="ARBA00022989"/>
    </source>
</evidence>
<keyword evidence="12" id="KW-0186">Copper</keyword>
<dbReference type="Proteomes" id="UP000254070">
    <property type="component" value="Unassembled WGS sequence"/>
</dbReference>
<dbReference type="CDD" id="cd07552">
    <property type="entry name" value="P-type_ATPase_Cu-like"/>
    <property type="match status" value="1"/>
</dbReference>
<dbReference type="InterPro" id="IPR027256">
    <property type="entry name" value="P-typ_ATPase_IB"/>
</dbReference>
<accession>A0A377KNL3</accession>
<keyword evidence="10" id="KW-1278">Translocase</keyword>
<dbReference type="InterPro" id="IPR018303">
    <property type="entry name" value="ATPase_P-typ_P_site"/>
</dbReference>
<keyword evidence="11 15" id="KW-1133">Transmembrane helix</keyword>
<proteinExistence type="inferred from homology"/>
<feature type="transmembrane region" description="Helical" evidence="15">
    <location>
        <begin position="811"/>
        <end position="833"/>
    </location>
</feature>
<keyword evidence="8" id="KW-0187">Copper transport</keyword>
<dbReference type="InterPro" id="IPR059000">
    <property type="entry name" value="ATPase_P-type_domA"/>
</dbReference>
<keyword evidence="4 15" id="KW-1003">Cell membrane</keyword>
<dbReference type="SFLD" id="SFLDF00027">
    <property type="entry name" value="p-type_atpase"/>
    <property type="match status" value="1"/>
</dbReference>
<dbReference type="GO" id="GO:0043682">
    <property type="term" value="F:P-type divalent copper transporter activity"/>
    <property type="evidence" value="ECO:0007669"/>
    <property type="project" value="TreeGrafter"/>
</dbReference>
<evidence type="ECO:0000256" key="14">
    <source>
        <dbReference type="ARBA" id="ARBA00049289"/>
    </source>
</evidence>
<dbReference type="PRINTS" id="PR00119">
    <property type="entry name" value="CATATPASE"/>
</dbReference>
<dbReference type="InterPro" id="IPR044492">
    <property type="entry name" value="P_typ_ATPase_HD_dom"/>
</dbReference>
<dbReference type="PANTHER" id="PTHR43520:SF8">
    <property type="entry name" value="P-TYPE CU(+) TRANSPORTER"/>
    <property type="match status" value="1"/>
</dbReference>
<evidence type="ECO:0000256" key="8">
    <source>
        <dbReference type="ARBA" id="ARBA00022796"/>
    </source>
</evidence>
<dbReference type="SUPFAM" id="SSF56784">
    <property type="entry name" value="HAD-like"/>
    <property type="match status" value="1"/>
</dbReference>
<evidence type="ECO:0000256" key="10">
    <source>
        <dbReference type="ARBA" id="ARBA00022967"/>
    </source>
</evidence>
<evidence type="ECO:0000313" key="17">
    <source>
        <dbReference type="EMBL" id="STP30790.1"/>
    </source>
</evidence>
<comment type="subcellular location">
    <subcellularLocation>
        <location evidence="1">Cell membrane</location>
        <topology evidence="1">Multi-pass membrane protein</topology>
    </subcellularLocation>
</comment>
<feature type="domain" description="P-type ATPase A" evidence="16">
    <location>
        <begin position="329"/>
        <end position="430"/>
    </location>
</feature>
<evidence type="ECO:0000256" key="5">
    <source>
        <dbReference type="ARBA" id="ARBA00022692"/>
    </source>
</evidence>
<feature type="transmembrane region" description="Helical" evidence="15">
    <location>
        <begin position="295"/>
        <end position="312"/>
    </location>
</feature>
<dbReference type="FunFam" id="2.70.150.10:FF:000020">
    <property type="entry name" value="Copper-exporting P-type ATPase A"/>
    <property type="match status" value="1"/>
</dbReference>
<dbReference type="InterPro" id="IPR036412">
    <property type="entry name" value="HAD-like_sf"/>
</dbReference>
<dbReference type="GO" id="GO:0055070">
    <property type="term" value="P:copper ion homeostasis"/>
    <property type="evidence" value="ECO:0007669"/>
    <property type="project" value="TreeGrafter"/>
</dbReference>
<dbReference type="InterPro" id="IPR001757">
    <property type="entry name" value="P_typ_ATPase"/>
</dbReference>
<keyword evidence="8" id="KW-0813">Transport</keyword>
<dbReference type="SFLD" id="SFLDG00002">
    <property type="entry name" value="C1.7:_P-type_atpase_like"/>
    <property type="match status" value="1"/>
</dbReference>
<evidence type="ECO:0000256" key="3">
    <source>
        <dbReference type="ARBA" id="ARBA00012517"/>
    </source>
</evidence>
<keyword evidence="9 15" id="KW-0067">ATP-binding</keyword>
<dbReference type="Pfam" id="PF00702">
    <property type="entry name" value="Hydrolase"/>
    <property type="match status" value="1"/>
</dbReference>
<evidence type="ECO:0000313" key="18">
    <source>
        <dbReference type="Proteomes" id="UP000254070"/>
    </source>
</evidence>
<dbReference type="InterPro" id="IPR023298">
    <property type="entry name" value="ATPase_P-typ_TM_dom_sf"/>
</dbReference>
<dbReference type="GO" id="GO:0016887">
    <property type="term" value="F:ATP hydrolysis activity"/>
    <property type="evidence" value="ECO:0007669"/>
    <property type="project" value="InterPro"/>
</dbReference>
<keyword evidence="5 15" id="KW-0812">Transmembrane</keyword>
<dbReference type="EMBL" id="UGIF01000002">
    <property type="protein sequence ID" value="STP30790.1"/>
    <property type="molecule type" value="Genomic_DNA"/>
</dbReference>
<evidence type="ECO:0000256" key="12">
    <source>
        <dbReference type="ARBA" id="ARBA00023008"/>
    </source>
</evidence>
<evidence type="ECO:0000256" key="1">
    <source>
        <dbReference type="ARBA" id="ARBA00004651"/>
    </source>
</evidence>
<dbReference type="Gene3D" id="3.40.50.1000">
    <property type="entry name" value="HAD superfamily/HAD-like"/>
    <property type="match status" value="1"/>
</dbReference>
<evidence type="ECO:0000256" key="6">
    <source>
        <dbReference type="ARBA" id="ARBA00022723"/>
    </source>
</evidence>
<sequence length="836" mass="92797">MKEKTTHPEKQVSNEQHEHIEMDHGHMNHEGMDNEEMNHGQMGHDHMNHEGMDHEHMNHEGMDHEHMNHEGMDHEHMNHEGMDHEHMNHEGMDHEHMNHEGMDHEHMNHEGMDHEHMNHEGMDHEHMNHEGMNHEHMNHEDMNHEHMNHEGMNHEHMNHEGMNHKNMNHGMMDHDHMDHGSMGGMDHSMHMGNFKQKFWLSLILAIPIILFSPMMGMEFPFQITFPGSEWVVLVLATILFVYGGQPFLSGAKMELQQKSPAMMTLIAMGITVAYVYSVYSFVANLINPQAHVMDFFWELATLIVIMLLGHWIEMNAVSNASNALQKLAELLPESVKRLKKDGTEETVSLKEVKEGDHLIVRAGDKMPTDGTIVKGETIVDESAVTGESRGVKKNIDDQVIGGSINGDGTIEITVTGTGENGYLAKVMDMVRKAQGEKSKLESLSDKVAKWLFYVALVAGILAFIAWLFLENLPDALERMVTVFIIACPHALGLAIPLVVARSTSIAAKNGLLLKNRNALEQANDLDVIMLDKTGTLTQGKFTVTGLEVLTDNYTKEELLKYIGALESTANHPLAIGIMSYLKEKDIAPYEALNQKNLSGVGLEADVEDQKVKIVNEKEVKRLGLSVDASRVKPYEEQGNTISYLIIGEQLAAIIALGDVIKPEAKQFIQALKEKNITPVMLTGDNQKAAQAVAEYLGIENYYGGLLPDDKEAIVQQYLDKGKKVIMVGDGINDAPSLARATIGMAIGAGTDIAIDSADVVLTNSDPKDILHFLELAKQTRRKMIQNLWWGAGYNIVAIPLAAGILAPVGIILSPAVGAVLMSLSTVVVALNALTLK</sequence>
<reference evidence="17 18" key="1">
    <citation type="submission" date="2018-06" db="EMBL/GenBank/DDBJ databases">
        <authorList>
            <consortium name="Pathogen Informatics"/>
            <person name="Doyle S."/>
        </authorList>
    </citation>
    <scope>NUCLEOTIDE SEQUENCE [LARGE SCALE GENOMIC DNA]</scope>
    <source>
        <strain evidence="17 18">NCTC8129</strain>
    </source>
</reference>
<feature type="transmembrane region" description="Helical" evidence="15">
    <location>
        <begin position="481"/>
        <end position="500"/>
    </location>
</feature>
<feature type="transmembrane region" description="Helical" evidence="15">
    <location>
        <begin position="263"/>
        <end position="283"/>
    </location>
</feature>
<dbReference type="SUPFAM" id="SSF81653">
    <property type="entry name" value="Calcium ATPase, transduction domain A"/>
    <property type="match status" value="1"/>
</dbReference>
<dbReference type="SUPFAM" id="SSF141571">
    <property type="entry name" value="Pentapeptide repeat-like"/>
    <property type="match status" value="1"/>
</dbReference>
<dbReference type="AlphaFoldDB" id="A0A377KNL3"/>
<dbReference type="InterPro" id="IPR023299">
    <property type="entry name" value="ATPase_P-typ_cyto_dom_N"/>
</dbReference>
<evidence type="ECO:0000256" key="4">
    <source>
        <dbReference type="ARBA" id="ARBA00022475"/>
    </source>
</evidence>
<comment type="similarity">
    <text evidence="2 15">Belongs to the cation transport ATPase (P-type) (TC 3.A.3) family. Type IB subfamily.</text>
</comment>
<dbReference type="PROSITE" id="PS00154">
    <property type="entry name" value="ATPASE_E1_E2"/>
    <property type="match status" value="1"/>
</dbReference>
<feature type="transmembrane region" description="Helical" evidence="15">
    <location>
        <begin position="198"/>
        <end position="217"/>
    </location>
</feature>
<dbReference type="SUPFAM" id="SSF81665">
    <property type="entry name" value="Calcium ATPase, transmembrane domain M"/>
    <property type="match status" value="1"/>
</dbReference>
<keyword evidence="13 15" id="KW-0472">Membrane</keyword>
<dbReference type="SFLD" id="SFLDS00003">
    <property type="entry name" value="Haloacid_Dehalogenase"/>
    <property type="match status" value="1"/>
</dbReference>
<evidence type="ECO:0000256" key="2">
    <source>
        <dbReference type="ARBA" id="ARBA00006024"/>
    </source>
</evidence>
<dbReference type="Gene3D" id="2.70.150.10">
    <property type="entry name" value="Calcium-transporting ATPase, cytoplasmic transduction domain A"/>
    <property type="match status" value="1"/>
</dbReference>
<comment type="catalytic activity">
    <reaction evidence="14">
        <text>Cu(+)(in) + ATP + H2O = Cu(+)(out) + ADP + phosphate + H(+)</text>
        <dbReference type="Rhea" id="RHEA:25792"/>
        <dbReference type="ChEBI" id="CHEBI:15377"/>
        <dbReference type="ChEBI" id="CHEBI:15378"/>
        <dbReference type="ChEBI" id="CHEBI:30616"/>
        <dbReference type="ChEBI" id="CHEBI:43474"/>
        <dbReference type="ChEBI" id="CHEBI:49552"/>
        <dbReference type="ChEBI" id="CHEBI:456216"/>
        <dbReference type="EC" id="7.2.2.8"/>
    </reaction>
</comment>
<keyword evidence="17" id="KW-0378">Hydrolase</keyword>
<evidence type="ECO:0000256" key="9">
    <source>
        <dbReference type="ARBA" id="ARBA00022840"/>
    </source>
</evidence>
<feature type="transmembrane region" description="Helical" evidence="15">
    <location>
        <begin position="450"/>
        <end position="469"/>
    </location>
</feature>
<dbReference type="NCBIfam" id="TIGR01511">
    <property type="entry name" value="ATPase-IB1_Cu"/>
    <property type="match status" value="1"/>
</dbReference>
<evidence type="ECO:0000256" key="15">
    <source>
        <dbReference type="RuleBase" id="RU362081"/>
    </source>
</evidence>
<name>A0A377KNL3_9ENTE</name>
<dbReference type="PANTHER" id="PTHR43520">
    <property type="entry name" value="ATP7, ISOFORM B"/>
    <property type="match status" value="1"/>
</dbReference>
<dbReference type="GO" id="GO:0140581">
    <property type="term" value="F:P-type monovalent copper transporter activity"/>
    <property type="evidence" value="ECO:0007669"/>
    <property type="project" value="UniProtKB-EC"/>
</dbReference>
<dbReference type="NCBIfam" id="TIGR01494">
    <property type="entry name" value="ATPase_P-type"/>
    <property type="match status" value="1"/>
</dbReference>
<dbReference type="NCBIfam" id="TIGR01525">
    <property type="entry name" value="ATPase-IB_hvy"/>
    <property type="match status" value="1"/>
</dbReference>
<dbReference type="GO" id="GO:0005524">
    <property type="term" value="F:ATP binding"/>
    <property type="evidence" value="ECO:0007669"/>
    <property type="project" value="UniProtKB-UniRule"/>
</dbReference>